<feature type="transmembrane region" description="Helical" evidence="1">
    <location>
        <begin position="58"/>
        <end position="75"/>
    </location>
</feature>
<evidence type="ECO:0000313" key="3">
    <source>
        <dbReference type="Proteomes" id="UP000660611"/>
    </source>
</evidence>
<feature type="transmembrane region" description="Helical" evidence="1">
    <location>
        <begin position="203"/>
        <end position="224"/>
    </location>
</feature>
<reference evidence="2" key="1">
    <citation type="submission" date="2021-01" db="EMBL/GenBank/DDBJ databases">
        <title>Whole genome shotgun sequence of Dactylosporangium siamense NBRC 106093.</title>
        <authorList>
            <person name="Komaki H."/>
            <person name="Tamura T."/>
        </authorList>
    </citation>
    <scope>NUCLEOTIDE SEQUENCE</scope>
    <source>
        <strain evidence="2">NBRC 106093</strain>
    </source>
</reference>
<dbReference type="GO" id="GO:0016020">
    <property type="term" value="C:membrane"/>
    <property type="evidence" value="ECO:0007669"/>
    <property type="project" value="InterPro"/>
</dbReference>
<evidence type="ECO:0000313" key="2">
    <source>
        <dbReference type="EMBL" id="GIG50898.1"/>
    </source>
</evidence>
<dbReference type="Gene3D" id="1.20.120.1760">
    <property type="match status" value="1"/>
</dbReference>
<organism evidence="2 3">
    <name type="scientific">Dactylosporangium siamense</name>
    <dbReference type="NCBI Taxonomy" id="685454"/>
    <lineage>
        <taxon>Bacteria</taxon>
        <taxon>Bacillati</taxon>
        <taxon>Actinomycetota</taxon>
        <taxon>Actinomycetes</taxon>
        <taxon>Micromonosporales</taxon>
        <taxon>Micromonosporaceae</taxon>
        <taxon>Dactylosporangium</taxon>
    </lineage>
</organism>
<sequence>MSPPASDVRDWDAYAERWAAAHGGYDPRSAPPLVRGWLRGSYALGAALARIGVRSPNTVTVLGLLLSVAVPFAVVAGRGWALAGAVLVLLSAVADTVDGVLAVITGRASRLGQVYDSAADRVAEASWLAALVVLGGPAWLAAACCGVMWLHEYVRARATVAGMSDIGTVTVAERPTRVLVTIFGLLAVAGATVAGGWQDVTVLAVLVVMAALTTVGFVQLVIVVRRALT</sequence>
<name>A0A919PYJ3_9ACTN</name>
<feature type="transmembrane region" description="Helical" evidence="1">
    <location>
        <begin position="82"/>
        <end position="105"/>
    </location>
</feature>
<dbReference type="GO" id="GO:0008654">
    <property type="term" value="P:phospholipid biosynthetic process"/>
    <property type="evidence" value="ECO:0007669"/>
    <property type="project" value="InterPro"/>
</dbReference>
<accession>A0A919PYJ3</accession>
<keyword evidence="1" id="KW-0472">Membrane</keyword>
<proteinExistence type="predicted"/>
<dbReference type="Pfam" id="PF01066">
    <property type="entry name" value="CDP-OH_P_transf"/>
    <property type="match status" value="1"/>
</dbReference>
<gene>
    <name evidence="2" type="primary">pgsA_4</name>
    <name evidence="2" type="ORF">Dsi01nite_089390</name>
</gene>
<dbReference type="InterPro" id="IPR000462">
    <property type="entry name" value="CDP-OH_P_trans"/>
</dbReference>
<dbReference type="EMBL" id="BONQ01000144">
    <property type="protein sequence ID" value="GIG50898.1"/>
    <property type="molecule type" value="Genomic_DNA"/>
</dbReference>
<keyword evidence="1" id="KW-1133">Transmembrane helix</keyword>
<dbReference type="GO" id="GO:0016780">
    <property type="term" value="F:phosphotransferase activity, for other substituted phosphate groups"/>
    <property type="evidence" value="ECO:0007669"/>
    <property type="project" value="InterPro"/>
</dbReference>
<keyword evidence="1" id="KW-0812">Transmembrane</keyword>
<dbReference type="InterPro" id="IPR043130">
    <property type="entry name" value="CDP-OH_PTrfase_TM_dom"/>
</dbReference>
<feature type="transmembrane region" description="Helical" evidence="1">
    <location>
        <begin position="178"/>
        <end position="197"/>
    </location>
</feature>
<protein>
    <submittedName>
        <fullName evidence="2">CDP-diacylglycerol--glycerol-3-phosphate 3-phosphatidyltransferase</fullName>
    </submittedName>
</protein>
<dbReference type="Proteomes" id="UP000660611">
    <property type="component" value="Unassembled WGS sequence"/>
</dbReference>
<keyword evidence="3" id="KW-1185">Reference proteome</keyword>
<comment type="caution">
    <text evidence="2">The sequence shown here is derived from an EMBL/GenBank/DDBJ whole genome shotgun (WGS) entry which is preliminary data.</text>
</comment>
<feature type="transmembrane region" description="Helical" evidence="1">
    <location>
        <begin position="125"/>
        <end position="150"/>
    </location>
</feature>
<dbReference type="RefSeq" id="WP_203852533.1">
    <property type="nucleotide sequence ID" value="NZ_BAAAVW010000012.1"/>
</dbReference>
<evidence type="ECO:0000256" key="1">
    <source>
        <dbReference type="SAM" id="Phobius"/>
    </source>
</evidence>
<dbReference type="AlphaFoldDB" id="A0A919PYJ3"/>